<keyword evidence="8" id="KW-1185">Reference proteome</keyword>
<dbReference type="AlphaFoldDB" id="A0A3P8WUV2"/>
<name>A0A3P8WUV2_CYNSE</name>
<keyword evidence="2 6" id="KW-0812">Transmembrane</keyword>
<dbReference type="Proteomes" id="UP000265120">
    <property type="component" value="Chromosome 2"/>
</dbReference>
<evidence type="ECO:0000256" key="1">
    <source>
        <dbReference type="ARBA" id="ARBA00004167"/>
    </source>
</evidence>
<evidence type="ECO:0000313" key="7">
    <source>
        <dbReference type="Ensembl" id="ENSCSEP00000030539.1"/>
    </source>
</evidence>
<proteinExistence type="inferred from homology"/>
<comment type="subcellular location">
    <subcellularLocation>
        <location evidence="1">Membrane</location>
        <topology evidence="1">Single-pass membrane protein</topology>
    </subcellularLocation>
</comment>
<dbReference type="STRING" id="244447.ENSCSEP00000030539"/>
<dbReference type="Pfam" id="PF15807">
    <property type="entry name" value="MAP17"/>
    <property type="match status" value="1"/>
</dbReference>
<dbReference type="InParanoid" id="A0A3P8WUV2"/>
<dbReference type="OMA" id="FTILVVH"/>
<dbReference type="GeneTree" id="ENSGT00940000175684"/>
<evidence type="ECO:0000256" key="5">
    <source>
        <dbReference type="ARBA" id="ARBA00049650"/>
    </source>
</evidence>
<evidence type="ECO:0000256" key="3">
    <source>
        <dbReference type="ARBA" id="ARBA00022989"/>
    </source>
</evidence>
<comment type="similarity">
    <text evidence="5">Belongs to the PDZK1-interacting protein 1/SMIM24 family.</text>
</comment>
<accession>A0A3P8WUV2</accession>
<dbReference type="PANTHER" id="PTHR15296:SF2">
    <property type="entry name" value="SMALL INTEGRAL MEMBRANE PROTEIN 24"/>
    <property type="match status" value="1"/>
</dbReference>
<sequence>MFFTNDEVLLLKGLKVSTGSRSVTLQPWLVGLTAVVGFLFIVFIIVIVKRLLRKNRSDTHIHSYTLVRFGLIDQN</sequence>
<dbReference type="GO" id="GO:0016020">
    <property type="term" value="C:membrane"/>
    <property type="evidence" value="ECO:0007669"/>
    <property type="project" value="UniProtKB-SubCell"/>
</dbReference>
<organism evidence="7 8">
    <name type="scientific">Cynoglossus semilaevis</name>
    <name type="common">Tongue sole</name>
    <dbReference type="NCBI Taxonomy" id="244447"/>
    <lineage>
        <taxon>Eukaryota</taxon>
        <taxon>Metazoa</taxon>
        <taxon>Chordata</taxon>
        <taxon>Craniata</taxon>
        <taxon>Vertebrata</taxon>
        <taxon>Euteleostomi</taxon>
        <taxon>Actinopterygii</taxon>
        <taxon>Neopterygii</taxon>
        <taxon>Teleostei</taxon>
        <taxon>Neoteleostei</taxon>
        <taxon>Acanthomorphata</taxon>
        <taxon>Carangaria</taxon>
        <taxon>Pleuronectiformes</taxon>
        <taxon>Pleuronectoidei</taxon>
        <taxon>Cynoglossidae</taxon>
        <taxon>Cynoglossinae</taxon>
        <taxon>Cynoglossus</taxon>
    </lineage>
</organism>
<dbReference type="PANTHER" id="PTHR15296">
    <property type="entry name" value="MEMBRANE-ASSOCIATED PROTEIN MAP17"/>
    <property type="match status" value="1"/>
</dbReference>
<protein>
    <submittedName>
        <fullName evidence="7">Uncharacterized protein</fullName>
    </submittedName>
</protein>
<keyword evidence="3 6" id="KW-1133">Transmembrane helix</keyword>
<feature type="transmembrane region" description="Helical" evidence="6">
    <location>
        <begin position="28"/>
        <end position="48"/>
    </location>
</feature>
<dbReference type="Ensembl" id="ENSCSET00000030944.1">
    <property type="protein sequence ID" value="ENSCSEP00000030539.1"/>
    <property type="gene ID" value="ENSCSEG00000019563.1"/>
</dbReference>
<evidence type="ECO:0000313" key="8">
    <source>
        <dbReference type="Proteomes" id="UP000265120"/>
    </source>
</evidence>
<evidence type="ECO:0000256" key="2">
    <source>
        <dbReference type="ARBA" id="ARBA00022692"/>
    </source>
</evidence>
<reference evidence="7" key="2">
    <citation type="submission" date="2025-08" db="UniProtKB">
        <authorList>
            <consortium name="Ensembl"/>
        </authorList>
    </citation>
    <scope>IDENTIFICATION</scope>
</reference>
<evidence type="ECO:0000256" key="4">
    <source>
        <dbReference type="ARBA" id="ARBA00023136"/>
    </source>
</evidence>
<reference evidence="7" key="3">
    <citation type="submission" date="2025-09" db="UniProtKB">
        <authorList>
            <consortium name="Ensembl"/>
        </authorList>
    </citation>
    <scope>IDENTIFICATION</scope>
</reference>
<reference evidence="7 8" key="1">
    <citation type="journal article" date="2014" name="Nat. Genet.">
        <title>Whole-genome sequence of a flatfish provides insights into ZW sex chromosome evolution and adaptation to a benthic lifestyle.</title>
        <authorList>
            <person name="Chen S."/>
            <person name="Zhang G."/>
            <person name="Shao C."/>
            <person name="Huang Q."/>
            <person name="Liu G."/>
            <person name="Zhang P."/>
            <person name="Song W."/>
            <person name="An N."/>
            <person name="Chalopin D."/>
            <person name="Volff J.N."/>
            <person name="Hong Y."/>
            <person name="Li Q."/>
            <person name="Sha Z."/>
            <person name="Zhou H."/>
            <person name="Xie M."/>
            <person name="Yu Q."/>
            <person name="Liu Y."/>
            <person name="Xiang H."/>
            <person name="Wang N."/>
            <person name="Wu K."/>
            <person name="Yang C."/>
            <person name="Zhou Q."/>
            <person name="Liao X."/>
            <person name="Yang L."/>
            <person name="Hu Q."/>
            <person name="Zhang J."/>
            <person name="Meng L."/>
            <person name="Jin L."/>
            <person name="Tian Y."/>
            <person name="Lian J."/>
            <person name="Yang J."/>
            <person name="Miao G."/>
            <person name="Liu S."/>
            <person name="Liang Z."/>
            <person name="Yan F."/>
            <person name="Li Y."/>
            <person name="Sun B."/>
            <person name="Zhang H."/>
            <person name="Zhang J."/>
            <person name="Zhu Y."/>
            <person name="Du M."/>
            <person name="Zhao Y."/>
            <person name="Schartl M."/>
            <person name="Tang Q."/>
            <person name="Wang J."/>
        </authorList>
    </citation>
    <scope>NUCLEOTIDE SEQUENCE</scope>
</reference>
<dbReference type="InterPro" id="IPR031627">
    <property type="entry name" value="PDZK1IP1/SMIM24"/>
</dbReference>
<keyword evidence="4 6" id="KW-0472">Membrane</keyword>
<evidence type="ECO:0000256" key="6">
    <source>
        <dbReference type="SAM" id="Phobius"/>
    </source>
</evidence>